<organism evidence="1">
    <name type="scientific">Salix viminalis</name>
    <name type="common">Common osier</name>
    <name type="synonym">Basket willow</name>
    <dbReference type="NCBI Taxonomy" id="40686"/>
    <lineage>
        <taxon>Eukaryota</taxon>
        <taxon>Viridiplantae</taxon>
        <taxon>Streptophyta</taxon>
        <taxon>Embryophyta</taxon>
        <taxon>Tracheophyta</taxon>
        <taxon>Spermatophyta</taxon>
        <taxon>Magnoliopsida</taxon>
        <taxon>eudicotyledons</taxon>
        <taxon>Gunneridae</taxon>
        <taxon>Pentapetalae</taxon>
        <taxon>rosids</taxon>
        <taxon>fabids</taxon>
        <taxon>Malpighiales</taxon>
        <taxon>Salicaceae</taxon>
        <taxon>Saliceae</taxon>
        <taxon>Salix</taxon>
    </lineage>
</organism>
<dbReference type="AlphaFoldDB" id="A0A6N2L184"/>
<reference evidence="1" key="1">
    <citation type="submission" date="2019-03" db="EMBL/GenBank/DDBJ databases">
        <authorList>
            <person name="Mank J."/>
            <person name="Almeida P."/>
        </authorList>
    </citation>
    <scope>NUCLEOTIDE SEQUENCE</scope>
    <source>
        <strain evidence="1">78183</strain>
    </source>
</reference>
<gene>
    <name evidence="1" type="ORF">SVIM_LOCUS165826</name>
</gene>
<evidence type="ECO:0000313" key="1">
    <source>
        <dbReference type="EMBL" id="VFU34525.1"/>
    </source>
</evidence>
<protein>
    <submittedName>
        <fullName evidence="1">Uncharacterized protein</fullName>
    </submittedName>
</protein>
<name>A0A6N2L184_SALVM</name>
<proteinExistence type="predicted"/>
<sequence length="112" mass="12323">MWIKGGGWILTMGVEERIDIAESSIGNELIEQEGDGMVVEPHDGMEFEAEDAAKIYRRNCSSTDQVNQQDDQLKEQDPGTLLFSSKSCYRHISAKSLAALVPNISFTGLSSV</sequence>
<accession>A0A6N2L184</accession>
<dbReference type="EMBL" id="CAADRP010001013">
    <property type="protein sequence ID" value="VFU34525.1"/>
    <property type="molecule type" value="Genomic_DNA"/>
</dbReference>